<feature type="compositionally biased region" description="Low complexity" evidence="1">
    <location>
        <begin position="237"/>
        <end position="261"/>
    </location>
</feature>
<dbReference type="Proteomes" id="UP000504610">
    <property type="component" value="Chromosome 8"/>
</dbReference>
<feature type="compositionally biased region" description="Acidic residues" evidence="1">
    <location>
        <begin position="93"/>
        <end position="118"/>
    </location>
</feature>
<dbReference type="RefSeq" id="XP_018460137.1">
    <property type="nucleotide sequence ID" value="XM_018604635.1"/>
</dbReference>
<dbReference type="AlphaFoldDB" id="A0A6J0LJF8"/>
<reference evidence="2" key="1">
    <citation type="journal article" date="2019" name="Database">
        <title>The radish genome database (RadishGD): an integrated information resource for radish genomics.</title>
        <authorList>
            <person name="Yu H.J."/>
            <person name="Baek S."/>
            <person name="Lee Y.J."/>
            <person name="Cho A."/>
            <person name="Mun J.H."/>
        </authorList>
    </citation>
    <scope>NUCLEOTIDE SEQUENCE [LARGE SCALE GENOMIC DNA]</scope>
    <source>
        <strain evidence="2">cv. WK10039</strain>
    </source>
</reference>
<dbReference type="KEGG" id="rsz:108831065"/>
<proteinExistence type="predicted"/>
<protein>
    <submittedName>
        <fullName evidence="3">Uncharacterized protein LOC108831065</fullName>
    </submittedName>
</protein>
<dbReference type="OrthoDB" id="10579114at2759"/>
<organism evidence="2 3">
    <name type="scientific">Raphanus sativus</name>
    <name type="common">Radish</name>
    <name type="synonym">Raphanus raphanistrum var. sativus</name>
    <dbReference type="NCBI Taxonomy" id="3726"/>
    <lineage>
        <taxon>Eukaryota</taxon>
        <taxon>Viridiplantae</taxon>
        <taxon>Streptophyta</taxon>
        <taxon>Embryophyta</taxon>
        <taxon>Tracheophyta</taxon>
        <taxon>Spermatophyta</taxon>
        <taxon>Magnoliopsida</taxon>
        <taxon>eudicotyledons</taxon>
        <taxon>Gunneridae</taxon>
        <taxon>Pentapetalae</taxon>
        <taxon>rosids</taxon>
        <taxon>malvids</taxon>
        <taxon>Brassicales</taxon>
        <taxon>Brassicaceae</taxon>
        <taxon>Brassiceae</taxon>
        <taxon>Raphanus</taxon>
    </lineage>
</organism>
<evidence type="ECO:0000256" key="1">
    <source>
        <dbReference type="SAM" id="MobiDB-lite"/>
    </source>
</evidence>
<reference evidence="3" key="2">
    <citation type="submission" date="2025-08" db="UniProtKB">
        <authorList>
            <consortium name="RefSeq"/>
        </authorList>
    </citation>
    <scope>IDENTIFICATION</scope>
    <source>
        <tissue evidence="3">Leaf</tissue>
    </source>
</reference>
<feature type="region of interest" description="Disordered" evidence="1">
    <location>
        <begin position="237"/>
        <end position="273"/>
    </location>
</feature>
<name>A0A6J0LJF8_RAPSA</name>
<feature type="region of interest" description="Disordered" evidence="1">
    <location>
        <begin position="69"/>
        <end position="191"/>
    </location>
</feature>
<evidence type="ECO:0000313" key="2">
    <source>
        <dbReference type="Proteomes" id="UP000504610"/>
    </source>
</evidence>
<keyword evidence="2" id="KW-1185">Reference proteome</keyword>
<gene>
    <name evidence="3" type="primary">LOC108831065</name>
</gene>
<accession>A0A6J0LJF8</accession>
<dbReference type="GeneID" id="108831065"/>
<evidence type="ECO:0000313" key="3">
    <source>
        <dbReference type="RefSeq" id="XP_018460137.1"/>
    </source>
</evidence>
<sequence>MVLDINQGSMTVDEYKEYFLSHEIVATNDEAYLIQLARDGLNDAIGEALHSVEFSTLEEFFQEAAAVEEELEIEKSPEKKQSRRKRKAMVFSDPEDEYPGEKPEEEDDEDSEEEEEGSDYGVTRAEFDEDGMSADSDYASEYGSDYADDGSSDEDTAHGERRSLSANPSSGDPNPVIGGASGPDSATDENASLAGGYIVSTASITREVASSNASIAGEAVVVSSVSSSSSAAVRSVCSSSSSCGGFGSVADSSPAVDASNSTTSSGALNGGGK</sequence>